<dbReference type="Proteomes" id="UP001279734">
    <property type="component" value="Unassembled WGS sequence"/>
</dbReference>
<dbReference type="GO" id="GO:0009926">
    <property type="term" value="P:auxin polar transport"/>
    <property type="evidence" value="ECO:0007669"/>
    <property type="project" value="TreeGrafter"/>
</dbReference>
<feature type="transmembrane region" description="Helical" evidence="8">
    <location>
        <begin position="135"/>
        <end position="155"/>
    </location>
</feature>
<comment type="caution">
    <text evidence="9">The sequence shown here is derived from an EMBL/GenBank/DDBJ whole genome shotgun (WGS) entry which is preliminary data.</text>
</comment>
<dbReference type="AlphaFoldDB" id="A0AAD3XVP7"/>
<keyword evidence="4 8" id="KW-0812">Transmembrane</keyword>
<evidence type="ECO:0000256" key="3">
    <source>
        <dbReference type="ARBA" id="ARBA00022448"/>
    </source>
</evidence>
<evidence type="ECO:0000256" key="7">
    <source>
        <dbReference type="ARBA" id="ARBA00023294"/>
    </source>
</evidence>
<keyword evidence="10" id="KW-1185">Reference proteome</keyword>
<dbReference type="PANTHER" id="PTHR31752">
    <property type="entry name" value="AUXIN EFFLUX CARRIER COMPONENT 1B-RELATED"/>
    <property type="match status" value="1"/>
</dbReference>
<evidence type="ECO:0008006" key="11">
    <source>
        <dbReference type="Google" id="ProtNLM"/>
    </source>
</evidence>
<evidence type="ECO:0000256" key="5">
    <source>
        <dbReference type="ARBA" id="ARBA00022989"/>
    </source>
</evidence>
<evidence type="ECO:0000256" key="1">
    <source>
        <dbReference type="ARBA" id="ARBA00004141"/>
    </source>
</evidence>
<protein>
    <recommendedName>
        <fullName evidence="11">PIN-like protein</fullName>
    </recommendedName>
</protein>
<dbReference type="GO" id="GO:0005783">
    <property type="term" value="C:endoplasmic reticulum"/>
    <property type="evidence" value="ECO:0007669"/>
    <property type="project" value="TreeGrafter"/>
</dbReference>
<evidence type="ECO:0000313" key="10">
    <source>
        <dbReference type="Proteomes" id="UP001279734"/>
    </source>
</evidence>
<comment type="subcellular location">
    <subcellularLocation>
        <location evidence="1">Membrane</location>
        <topology evidence="1">Multi-pass membrane protein</topology>
    </subcellularLocation>
</comment>
<feature type="transmembrane region" description="Helical" evidence="8">
    <location>
        <begin position="12"/>
        <end position="30"/>
    </location>
</feature>
<proteinExistence type="inferred from homology"/>
<dbReference type="GO" id="GO:0005886">
    <property type="term" value="C:plasma membrane"/>
    <property type="evidence" value="ECO:0007669"/>
    <property type="project" value="TreeGrafter"/>
</dbReference>
<evidence type="ECO:0000256" key="6">
    <source>
        <dbReference type="ARBA" id="ARBA00023136"/>
    </source>
</evidence>
<dbReference type="GO" id="GO:0009734">
    <property type="term" value="P:auxin-activated signaling pathway"/>
    <property type="evidence" value="ECO:0007669"/>
    <property type="project" value="UniProtKB-KW"/>
</dbReference>
<dbReference type="InterPro" id="IPR051107">
    <property type="entry name" value="Auxin_Efflux_Carrier"/>
</dbReference>
<organism evidence="9 10">
    <name type="scientific">Nepenthes gracilis</name>
    <name type="common">Slender pitcher plant</name>
    <dbReference type="NCBI Taxonomy" id="150966"/>
    <lineage>
        <taxon>Eukaryota</taxon>
        <taxon>Viridiplantae</taxon>
        <taxon>Streptophyta</taxon>
        <taxon>Embryophyta</taxon>
        <taxon>Tracheophyta</taxon>
        <taxon>Spermatophyta</taxon>
        <taxon>Magnoliopsida</taxon>
        <taxon>eudicotyledons</taxon>
        <taxon>Gunneridae</taxon>
        <taxon>Pentapetalae</taxon>
        <taxon>Caryophyllales</taxon>
        <taxon>Nepenthaceae</taxon>
        <taxon>Nepenthes</taxon>
    </lineage>
</organism>
<evidence type="ECO:0000256" key="8">
    <source>
        <dbReference type="SAM" id="Phobius"/>
    </source>
</evidence>
<evidence type="ECO:0000256" key="2">
    <source>
        <dbReference type="ARBA" id="ARBA00009177"/>
    </source>
</evidence>
<sequence>MLSAAAGVCSNVLSAIVPLYVAMIMAYVSVKYLRMFTPDQCAGINKFVSKFSVPLLSFRVISTTNPYKINMKLAMSDLLQKILAFMALLLVAKIMSPRSRFDLVITGVSLSTLPNTLIVGIPLLKALYGAEAAALLAQIVLLQSLVWYNLLLLMFELNSAVAISASSSPQVPG</sequence>
<dbReference type="GO" id="GO:0010329">
    <property type="term" value="F:auxin efflux transmembrane transporter activity"/>
    <property type="evidence" value="ECO:0007669"/>
    <property type="project" value="TreeGrafter"/>
</dbReference>
<keyword evidence="3" id="KW-0813">Transport</keyword>
<evidence type="ECO:0000256" key="4">
    <source>
        <dbReference type="ARBA" id="ARBA00022692"/>
    </source>
</evidence>
<dbReference type="EMBL" id="BSYO01000020">
    <property type="protein sequence ID" value="GMH19302.1"/>
    <property type="molecule type" value="Genomic_DNA"/>
</dbReference>
<gene>
    <name evidence="9" type="ORF">Nepgr_021143</name>
</gene>
<evidence type="ECO:0000313" key="9">
    <source>
        <dbReference type="EMBL" id="GMH19302.1"/>
    </source>
</evidence>
<feature type="transmembrane region" description="Helical" evidence="8">
    <location>
        <begin position="103"/>
        <end position="123"/>
    </location>
</feature>
<dbReference type="PANTHER" id="PTHR31752:SF40">
    <property type="entry name" value="AUXIN EFFLUX CARRIER COMPONENT 8"/>
    <property type="match status" value="1"/>
</dbReference>
<feature type="transmembrane region" description="Helical" evidence="8">
    <location>
        <begin position="78"/>
        <end position="96"/>
    </location>
</feature>
<dbReference type="InterPro" id="IPR004776">
    <property type="entry name" value="Mem_transp_PIN-like"/>
</dbReference>
<keyword evidence="6 8" id="KW-0472">Membrane</keyword>
<reference evidence="9" key="1">
    <citation type="submission" date="2023-05" db="EMBL/GenBank/DDBJ databases">
        <title>Nepenthes gracilis genome sequencing.</title>
        <authorList>
            <person name="Fukushima K."/>
        </authorList>
    </citation>
    <scope>NUCLEOTIDE SEQUENCE</scope>
    <source>
        <strain evidence="9">SING2019-196</strain>
    </source>
</reference>
<keyword evidence="5 8" id="KW-1133">Transmembrane helix</keyword>
<comment type="similarity">
    <text evidence="2">Belongs to the auxin efflux carrier (TC 2.A.69.1) family.</text>
</comment>
<name>A0AAD3XVP7_NEPGR</name>
<accession>A0AAD3XVP7</accession>
<keyword evidence="7" id="KW-0927">Auxin signaling pathway</keyword>
<dbReference type="Pfam" id="PF03547">
    <property type="entry name" value="Mem_trans"/>
    <property type="match status" value="1"/>
</dbReference>